<keyword evidence="2 3" id="KW-0472">Membrane</keyword>
<reference evidence="6 7" key="1">
    <citation type="submission" date="2020-08" db="EMBL/GenBank/DDBJ databases">
        <title>A Genomic Blueprint of the Chicken Gut Microbiome.</title>
        <authorList>
            <person name="Gilroy R."/>
            <person name="Ravi A."/>
            <person name="Getino M."/>
            <person name="Pursley I."/>
            <person name="Horton D.L."/>
            <person name="Alikhan N.-F."/>
            <person name="Baker D."/>
            <person name="Gharbi K."/>
            <person name="Hall N."/>
            <person name="Watson M."/>
            <person name="Adriaenssens E.M."/>
            <person name="Foster-Nyarko E."/>
            <person name="Jarju S."/>
            <person name="Secka A."/>
            <person name="Antonio M."/>
            <person name="Oren A."/>
            <person name="Chaudhuri R."/>
            <person name="La Ragione R.M."/>
            <person name="Hildebrand F."/>
            <person name="Pallen M.J."/>
        </authorList>
    </citation>
    <scope>NUCLEOTIDE SEQUENCE [LARGE SCALE GENOMIC DNA]</scope>
    <source>
        <strain evidence="6 7">Sa2CVA6</strain>
    </source>
</reference>
<evidence type="ECO:0000313" key="6">
    <source>
        <dbReference type="EMBL" id="MBD7961543.1"/>
    </source>
</evidence>
<evidence type="ECO:0000256" key="3">
    <source>
        <dbReference type="PROSITE-ProRule" id="PRU00473"/>
    </source>
</evidence>
<dbReference type="Gene3D" id="3.30.1330.60">
    <property type="entry name" value="OmpA-like domain"/>
    <property type="match status" value="1"/>
</dbReference>
<dbReference type="PROSITE" id="PS51257">
    <property type="entry name" value="PROKAR_LIPOPROTEIN"/>
    <property type="match status" value="1"/>
</dbReference>
<keyword evidence="7" id="KW-1185">Reference proteome</keyword>
<evidence type="ECO:0000313" key="7">
    <source>
        <dbReference type="Proteomes" id="UP000634919"/>
    </source>
</evidence>
<dbReference type="CDD" id="cd07185">
    <property type="entry name" value="OmpA_C-like"/>
    <property type="match status" value="1"/>
</dbReference>
<comment type="caution">
    <text evidence="6">The sequence shown here is derived from an EMBL/GenBank/DDBJ whole genome shotgun (WGS) entry which is preliminary data.</text>
</comment>
<dbReference type="InterPro" id="IPR036737">
    <property type="entry name" value="OmpA-like_sf"/>
</dbReference>
<evidence type="ECO:0000256" key="1">
    <source>
        <dbReference type="ARBA" id="ARBA00004442"/>
    </source>
</evidence>
<feature type="domain" description="OmpA-like" evidence="5">
    <location>
        <begin position="50"/>
        <end position="165"/>
    </location>
</feature>
<dbReference type="PANTHER" id="PTHR30329:SF17">
    <property type="entry name" value="LIPOPROTEIN YFIB-RELATED"/>
    <property type="match status" value="1"/>
</dbReference>
<evidence type="ECO:0000259" key="5">
    <source>
        <dbReference type="PROSITE" id="PS51123"/>
    </source>
</evidence>
<dbReference type="Proteomes" id="UP000634919">
    <property type="component" value="Unassembled WGS sequence"/>
</dbReference>
<dbReference type="Pfam" id="PF00691">
    <property type="entry name" value="OmpA"/>
    <property type="match status" value="1"/>
</dbReference>
<accession>A0ABR8SDN8</accession>
<dbReference type="PRINTS" id="PR01021">
    <property type="entry name" value="OMPADOMAIN"/>
</dbReference>
<proteinExistence type="predicted"/>
<name>A0ABR8SDN8_9BURK</name>
<feature type="signal peptide" evidence="4">
    <location>
        <begin position="1"/>
        <end position="22"/>
    </location>
</feature>
<dbReference type="SUPFAM" id="SSF103088">
    <property type="entry name" value="OmpA-like"/>
    <property type="match status" value="1"/>
</dbReference>
<protein>
    <submittedName>
        <fullName evidence="6">OmpA family protein</fullName>
    </submittedName>
</protein>
<dbReference type="PANTHER" id="PTHR30329">
    <property type="entry name" value="STATOR ELEMENT OF FLAGELLAR MOTOR COMPLEX"/>
    <property type="match status" value="1"/>
</dbReference>
<dbReference type="InterPro" id="IPR006665">
    <property type="entry name" value="OmpA-like"/>
</dbReference>
<dbReference type="InterPro" id="IPR050330">
    <property type="entry name" value="Bact_OuterMem_StrucFunc"/>
</dbReference>
<organism evidence="6 7">
    <name type="scientific">Comamonas avium</name>
    <dbReference type="NCBI Taxonomy" id="2762231"/>
    <lineage>
        <taxon>Bacteria</taxon>
        <taxon>Pseudomonadati</taxon>
        <taxon>Pseudomonadota</taxon>
        <taxon>Betaproteobacteria</taxon>
        <taxon>Burkholderiales</taxon>
        <taxon>Comamonadaceae</taxon>
        <taxon>Comamonas</taxon>
    </lineage>
</organism>
<dbReference type="RefSeq" id="WP_191723937.1">
    <property type="nucleotide sequence ID" value="NZ_JACSQK010000006.1"/>
</dbReference>
<feature type="chain" id="PRO_5045873084" evidence="4">
    <location>
        <begin position="23"/>
        <end position="165"/>
    </location>
</feature>
<dbReference type="EMBL" id="JACSQK010000006">
    <property type="protein sequence ID" value="MBD7961543.1"/>
    <property type="molecule type" value="Genomic_DNA"/>
</dbReference>
<comment type="subcellular location">
    <subcellularLocation>
        <location evidence="1">Cell outer membrane</location>
    </subcellularLocation>
</comment>
<evidence type="ECO:0000256" key="2">
    <source>
        <dbReference type="ARBA" id="ARBA00023136"/>
    </source>
</evidence>
<sequence>MKKLLQAFVRCTPLAIALFLSACQSPPAATGLSSQQVNVLREYGFEQTDEGWELQMPGKLLFDFNVDKLSGEQKTNVEKMARSLHSVGINHLRVEGHTDDVGADAYNEQLSLRRAQAVAQVLVNAGIPQANISVQGYGNSKPLPASNASAVRKENRRVAVIVPVQ</sequence>
<keyword evidence="4" id="KW-0732">Signal</keyword>
<dbReference type="PROSITE" id="PS51123">
    <property type="entry name" value="OMPA_2"/>
    <property type="match status" value="1"/>
</dbReference>
<evidence type="ECO:0000256" key="4">
    <source>
        <dbReference type="SAM" id="SignalP"/>
    </source>
</evidence>
<gene>
    <name evidence="6" type="ORF">H9646_13785</name>
</gene>
<dbReference type="InterPro" id="IPR006664">
    <property type="entry name" value="OMP_bac"/>
</dbReference>